<evidence type="ECO:0000256" key="1">
    <source>
        <dbReference type="ARBA" id="ARBA00009995"/>
    </source>
</evidence>
<dbReference type="FunCoup" id="A0A2J7Q385">
    <property type="interactions" value="357"/>
</dbReference>
<feature type="chain" id="PRO_5014559362" evidence="6">
    <location>
        <begin position="31"/>
        <end position="537"/>
    </location>
</feature>
<keyword evidence="5" id="KW-0812">Transmembrane</keyword>
<dbReference type="EMBL" id="NEVH01019069">
    <property type="protein sequence ID" value="PNF23051.1"/>
    <property type="molecule type" value="Genomic_DNA"/>
</dbReference>
<evidence type="ECO:0000256" key="2">
    <source>
        <dbReference type="ARBA" id="ARBA00022676"/>
    </source>
</evidence>
<dbReference type="CDD" id="cd03784">
    <property type="entry name" value="GT1_Gtf-like"/>
    <property type="match status" value="1"/>
</dbReference>
<keyword evidence="2 4" id="KW-0328">Glycosyltransferase</keyword>
<keyword evidence="8" id="KW-1185">Reference proteome</keyword>
<dbReference type="AlphaFoldDB" id="A0A2J7Q385"/>
<dbReference type="Proteomes" id="UP000235965">
    <property type="component" value="Unassembled WGS sequence"/>
</dbReference>
<keyword evidence="5" id="KW-0472">Membrane</keyword>
<evidence type="ECO:0000256" key="3">
    <source>
        <dbReference type="ARBA" id="ARBA00022679"/>
    </source>
</evidence>
<accession>A0A2J7Q385</accession>
<keyword evidence="5" id="KW-1133">Transmembrane helix</keyword>
<feature type="signal peptide" evidence="6">
    <location>
        <begin position="1"/>
        <end position="30"/>
    </location>
</feature>
<keyword evidence="6" id="KW-0732">Signal</keyword>
<proteinExistence type="inferred from homology"/>
<evidence type="ECO:0000313" key="8">
    <source>
        <dbReference type="Proteomes" id="UP000235965"/>
    </source>
</evidence>
<dbReference type="PANTHER" id="PTHR48043:SF159">
    <property type="entry name" value="EG:EG0003.4 PROTEIN-RELATED"/>
    <property type="match status" value="1"/>
</dbReference>
<organism evidence="7 8">
    <name type="scientific">Cryptotermes secundus</name>
    <dbReference type="NCBI Taxonomy" id="105785"/>
    <lineage>
        <taxon>Eukaryota</taxon>
        <taxon>Metazoa</taxon>
        <taxon>Ecdysozoa</taxon>
        <taxon>Arthropoda</taxon>
        <taxon>Hexapoda</taxon>
        <taxon>Insecta</taxon>
        <taxon>Pterygota</taxon>
        <taxon>Neoptera</taxon>
        <taxon>Polyneoptera</taxon>
        <taxon>Dictyoptera</taxon>
        <taxon>Blattodea</taxon>
        <taxon>Blattoidea</taxon>
        <taxon>Termitoidae</taxon>
        <taxon>Kalotermitidae</taxon>
        <taxon>Cryptotermitinae</taxon>
        <taxon>Cryptotermes</taxon>
    </lineage>
</organism>
<dbReference type="PROSITE" id="PS00375">
    <property type="entry name" value="UDPGT"/>
    <property type="match status" value="1"/>
</dbReference>
<name>A0A2J7Q385_9NEOP</name>
<dbReference type="Pfam" id="PF00201">
    <property type="entry name" value="UDPGT"/>
    <property type="match status" value="1"/>
</dbReference>
<reference evidence="7 8" key="1">
    <citation type="submission" date="2017-12" db="EMBL/GenBank/DDBJ databases">
        <title>Hemimetabolous genomes reveal molecular basis of termite eusociality.</title>
        <authorList>
            <person name="Harrison M.C."/>
            <person name="Jongepier E."/>
            <person name="Robertson H.M."/>
            <person name="Arning N."/>
            <person name="Bitard-Feildel T."/>
            <person name="Chao H."/>
            <person name="Childers C.P."/>
            <person name="Dinh H."/>
            <person name="Doddapaneni H."/>
            <person name="Dugan S."/>
            <person name="Gowin J."/>
            <person name="Greiner C."/>
            <person name="Han Y."/>
            <person name="Hu H."/>
            <person name="Hughes D.S.T."/>
            <person name="Huylmans A.-K."/>
            <person name="Kemena C."/>
            <person name="Kremer L.P.M."/>
            <person name="Lee S.L."/>
            <person name="Lopez-Ezquerra A."/>
            <person name="Mallet L."/>
            <person name="Monroy-Kuhn J.M."/>
            <person name="Moser A."/>
            <person name="Murali S.C."/>
            <person name="Muzny D.M."/>
            <person name="Otani S."/>
            <person name="Piulachs M.-D."/>
            <person name="Poelchau M."/>
            <person name="Qu J."/>
            <person name="Schaub F."/>
            <person name="Wada-Katsumata A."/>
            <person name="Worley K.C."/>
            <person name="Xie Q."/>
            <person name="Ylla G."/>
            <person name="Poulsen M."/>
            <person name="Gibbs R.A."/>
            <person name="Schal C."/>
            <person name="Richards S."/>
            <person name="Belles X."/>
            <person name="Korb J."/>
            <person name="Bornberg-Bauer E."/>
        </authorList>
    </citation>
    <scope>NUCLEOTIDE SEQUENCE [LARGE SCALE GENOMIC DNA]</scope>
    <source>
        <tissue evidence="7">Whole body</tissue>
    </source>
</reference>
<evidence type="ECO:0000313" key="7">
    <source>
        <dbReference type="EMBL" id="PNF23048.1"/>
    </source>
</evidence>
<protein>
    <submittedName>
        <fullName evidence="7">UDP-glucuronosyltransferase 1-1</fullName>
    </submittedName>
</protein>
<dbReference type="InterPro" id="IPR002213">
    <property type="entry name" value="UDP_glucos_trans"/>
</dbReference>
<feature type="transmembrane region" description="Helical" evidence="5">
    <location>
        <begin position="485"/>
        <end position="516"/>
    </location>
</feature>
<dbReference type="InterPro" id="IPR050271">
    <property type="entry name" value="UDP-glycosyltransferase"/>
</dbReference>
<evidence type="ECO:0000256" key="6">
    <source>
        <dbReference type="SAM" id="SignalP"/>
    </source>
</evidence>
<dbReference type="InParanoid" id="A0A2J7Q385"/>
<dbReference type="EMBL" id="NEVH01019069">
    <property type="protein sequence ID" value="PNF23048.1"/>
    <property type="molecule type" value="Genomic_DNA"/>
</dbReference>
<dbReference type="GO" id="GO:0008194">
    <property type="term" value="F:UDP-glycosyltransferase activity"/>
    <property type="evidence" value="ECO:0007669"/>
    <property type="project" value="InterPro"/>
</dbReference>
<gene>
    <name evidence="7" type="primary">UGT2B30_3</name>
    <name evidence="7" type="ORF">B7P43_G09832</name>
</gene>
<dbReference type="PANTHER" id="PTHR48043">
    <property type="entry name" value="EG:EG0003.4 PROTEIN-RELATED"/>
    <property type="match status" value="1"/>
</dbReference>
<dbReference type="InterPro" id="IPR035595">
    <property type="entry name" value="UDP_glycos_trans_CS"/>
</dbReference>
<sequence>MCGRSIRQRLVLASLQWLLLLLLVVARSHGARILGVLPFAAPSHMIIHRGLMLELANRGHEVTEVTPFPESKPVPNYTNIAVNADLARITGGHVPENLFNLKSLGIFELAHRMWHMGEALCDHVLQEEDIQKLIHSKDLHFDLVIVEAFANECFLGFAQKFNAPIIQICPYAGGNFMGDWVGSPNPYSYVPDEFLEYKDKMNFWERVYNTVVSTLKHVGRQLIHVPKQNAVMQRYFNYTDNLPPVWELEYKTSLVFLNTHYSLSYPKPLTPNYVQVGGMHVKPPKKLPQELQKYLDEASDGVIYFSMGSNLKSSQMPDSMINAFVEAFSKLKQRILWKWETDTLPGQPKNVKLGKWLPQSDILAHPNVRLFITHGGLLSTLETISRGVPLIGIPVFADQFLNTRRAVSSGYGIQINLNNITSESLTWAIQEIIESPKYRENVQRLSRIYRDQPLTPLEQAVFWTEYVIRHKGAPHMRSAVLDLAWYQYFLLDVIAVLALAVGAVLFFLLLVLKVVLRKVFGGKSREKDSTSRRKKQN</sequence>
<dbReference type="STRING" id="105785.A0A2J7Q385"/>
<keyword evidence="3 4" id="KW-0808">Transferase</keyword>
<evidence type="ECO:0000256" key="4">
    <source>
        <dbReference type="RuleBase" id="RU003718"/>
    </source>
</evidence>
<dbReference type="Gene3D" id="3.40.50.2000">
    <property type="entry name" value="Glycogen Phosphorylase B"/>
    <property type="match status" value="2"/>
</dbReference>
<comment type="similarity">
    <text evidence="1 4">Belongs to the UDP-glycosyltransferase family.</text>
</comment>
<evidence type="ECO:0000256" key="5">
    <source>
        <dbReference type="SAM" id="Phobius"/>
    </source>
</evidence>
<dbReference type="FunFam" id="3.40.50.2000:FF:000050">
    <property type="entry name" value="UDP-glucuronosyltransferase"/>
    <property type="match status" value="1"/>
</dbReference>
<dbReference type="OrthoDB" id="5835829at2759"/>
<dbReference type="SUPFAM" id="SSF53756">
    <property type="entry name" value="UDP-Glycosyltransferase/glycogen phosphorylase"/>
    <property type="match status" value="1"/>
</dbReference>
<comment type="caution">
    <text evidence="7">The sequence shown here is derived from an EMBL/GenBank/DDBJ whole genome shotgun (WGS) entry which is preliminary data.</text>
</comment>